<dbReference type="GO" id="GO:0016791">
    <property type="term" value="F:phosphatase activity"/>
    <property type="evidence" value="ECO:0007669"/>
    <property type="project" value="TreeGrafter"/>
</dbReference>
<evidence type="ECO:0000313" key="2">
    <source>
        <dbReference type="Proteomes" id="UP000315010"/>
    </source>
</evidence>
<keyword evidence="2" id="KW-1185">Reference proteome</keyword>
<dbReference type="Gene3D" id="3.40.50.1240">
    <property type="entry name" value="Phosphoglycerate mutase-like"/>
    <property type="match status" value="1"/>
</dbReference>
<dbReference type="InterPro" id="IPR029033">
    <property type="entry name" value="His_PPase_superfam"/>
</dbReference>
<dbReference type="InterPro" id="IPR013078">
    <property type="entry name" value="His_Pase_superF_clade-1"/>
</dbReference>
<dbReference type="OrthoDB" id="9782128at2"/>
<dbReference type="EMBL" id="SJPJ01000002">
    <property type="protein sequence ID" value="TWT76567.1"/>
    <property type="molecule type" value="Genomic_DNA"/>
</dbReference>
<comment type="caution">
    <text evidence="1">The sequence shown here is derived from an EMBL/GenBank/DDBJ whole genome shotgun (WGS) entry which is preliminary data.</text>
</comment>
<dbReference type="Proteomes" id="UP000315010">
    <property type="component" value="Unassembled WGS sequence"/>
</dbReference>
<dbReference type="InterPro" id="IPR050275">
    <property type="entry name" value="PGM_Phosphatase"/>
</dbReference>
<gene>
    <name evidence="1" type="ORF">CA13_70620</name>
</gene>
<reference evidence="1 2" key="1">
    <citation type="submission" date="2019-02" db="EMBL/GenBank/DDBJ databases">
        <title>Deep-cultivation of Planctomycetes and their phenomic and genomic characterization uncovers novel biology.</title>
        <authorList>
            <person name="Wiegand S."/>
            <person name="Jogler M."/>
            <person name="Boedeker C."/>
            <person name="Pinto D."/>
            <person name="Vollmers J."/>
            <person name="Rivas-Marin E."/>
            <person name="Kohn T."/>
            <person name="Peeters S.H."/>
            <person name="Heuer A."/>
            <person name="Rast P."/>
            <person name="Oberbeckmann S."/>
            <person name="Bunk B."/>
            <person name="Jeske O."/>
            <person name="Meyerdierks A."/>
            <person name="Storesund J.E."/>
            <person name="Kallscheuer N."/>
            <person name="Luecker S."/>
            <person name="Lage O.M."/>
            <person name="Pohl T."/>
            <person name="Merkel B.J."/>
            <person name="Hornburger P."/>
            <person name="Mueller R.-W."/>
            <person name="Bruemmer F."/>
            <person name="Labrenz M."/>
            <person name="Spormann A.M."/>
            <person name="Op Den Camp H."/>
            <person name="Overmann J."/>
            <person name="Amann R."/>
            <person name="Jetten M.S.M."/>
            <person name="Mascher T."/>
            <person name="Medema M.H."/>
            <person name="Devos D.P."/>
            <person name="Kaster A.-K."/>
            <person name="Ovreas L."/>
            <person name="Rohde M."/>
            <person name="Galperin M.Y."/>
            <person name="Jogler C."/>
        </authorList>
    </citation>
    <scope>NUCLEOTIDE SEQUENCE [LARGE SCALE GENOMIC DNA]</scope>
    <source>
        <strain evidence="1 2">CA13</strain>
    </source>
</reference>
<dbReference type="PANTHER" id="PTHR48100:SF1">
    <property type="entry name" value="HISTIDINE PHOSPHATASE FAMILY PROTEIN-RELATED"/>
    <property type="match status" value="1"/>
</dbReference>
<evidence type="ECO:0000313" key="1">
    <source>
        <dbReference type="EMBL" id="TWT76567.1"/>
    </source>
</evidence>
<name>A0A5C5YP08_9BACT</name>
<dbReference type="AlphaFoldDB" id="A0A5C5YP08"/>
<dbReference type="CDD" id="cd07067">
    <property type="entry name" value="HP_PGM_like"/>
    <property type="match status" value="1"/>
</dbReference>
<dbReference type="SMART" id="SM00855">
    <property type="entry name" value="PGAM"/>
    <property type="match status" value="1"/>
</dbReference>
<organism evidence="1 2">
    <name type="scientific">Novipirellula herctigrandis</name>
    <dbReference type="NCBI Taxonomy" id="2527986"/>
    <lineage>
        <taxon>Bacteria</taxon>
        <taxon>Pseudomonadati</taxon>
        <taxon>Planctomycetota</taxon>
        <taxon>Planctomycetia</taxon>
        <taxon>Pirellulales</taxon>
        <taxon>Pirellulaceae</taxon>
        <taxon>Novipirellula</taxon>
    </lineage>
</organism>
<dbReference type="GO" id="GO:0005737">
    <property type="term" value="C:cytoplasm"/>
    <property type="evidence" value="ECO:0007669"/>
    <property type="project" value="TreeGrafter"/>
</dbReference>
<sequence>MQLYLIRHAESANNAKPIFERIEDPPITARGRLQSQHLADWTKSLKIDALITSPFLRSLQTTRHIVDRVPQKVHIWHNVFERGGCFRGYRPDQTEGGIGLGPAGIRKEASSSEDDCIVDETILDSGWWGGKDRETNEEAITRAREVVHRFIETFRDSGKIVVAVIHADFKRCLLDQMLSETTHVGSLGPMVNTGITKVRYNGNRWQLHSLNSISHLPARLITGVET</sequence>
<protein>
    <submittedName>
        <fullName evidence="1">Phosphoglycerate mutase</fullName>
    </submittedName>
</protein>
<dbReference type="RefSeq" id="WP_146404313.1">
    <property type="nucleotide sequence ID" value="NZ_SJPJ01000002.1"/>
</dbReference>
<dbReference type="Pfam" id="PF00300">
    <property type="entry name" value="His_Phos_1"/>
    <property type="match status" value="2"/>
</dbReference>
<dbReference type="SUPFAM" id="SSF53254">
    <property type="entry name" value="Phosphoglycerate mutase-like"/>
    <property type="match status" value="1"/>
</dbReference>
<proteinExistence type="predicted"/>
<dbReference type="PANTHER" id="PTHR48100">
    <property type="entry name" value="BROAD-SPECIFICITY PHOSPHATASE YOR283W-RELATED"/>
    <property type="match status" value="1"/>
</dbReference>
<accession>A0A5C5YP08</accession>